<protein>
    <submittedName>
        <fullName evidence="2">Uncharacterized protein</fullName>
    </submittedName>
</protein>
<dbReference type="AlphaFoldDB" id="A0A1G2EPA2"/>
<keyword evidence="1" id="KW-0472">Membrane</keyword>
<evidence type="ECO:0000313" key="3">
    <source>
        <dbReference type="Proteomes" id="UP000177740"/>
    </source>
</evidence>
<dbReference type="Proteomes" id="UP000177740">
    <property type="component" value="Unassembled WGS sequence"/>
</dbReference>
<sequence length="144" mass="16242">MKIEFNKVTWYSKLAAAVIFLCVFAIAFYLGKGFGELDRHTPQIEEKPTVSLNEIMRKIDQCLPLSDIKSHETCQQLMAEAWPFVSEAINDCKVERVFQAHSLIVSADLKDGRRITAFEPKIDDILNLAESAESRCGHIPVATE</sequence>
<feature type="transmembrane region" description="Helical" evidence="1">
    <location>
        <begin position="14"/>
        <end position="31"/>
    </location>
</feature>
<proteinExistence type="predicted"/>
<dbReference type="STRING" id="1801677.A2365_01895"/>
<organism evidence="2 3">
    <name type="scientific">Candidatus Nealsonbacteria bacterium RIFOXYB1_FULL_40_15</name>
    <dbReference type="NCBI Taxonomy" id="1801677"/>
    <lineage>
        <taxon>Bacteria</taxon>
        <taxon>Candidatus Nealsoniibacteriota</taxon>
    </lineage>
</organism>
<keyword evidence="1" id="KW-0812">Transmembrane</keyword>
<keyword evidence="1" id="KW-1133">Transmembrane helix</keyword>
<evidence type="ECO:0000313" key="2">
    <source>
        <dbReference type="EMBL" id="OGZ27599.1"/>
    </source>
</evidence>
<gene>
    <name evidence="2" type="ORF">A2365_01895</name>
</gene>
<accession>A0A1G2EPA2</accession>
<dbReference type="EMBL" id="MHMM01000005">
    <property type="protein sequence ID" value="OGZ27599.1"/>
    <property type="molecule type" value="Genomic_DNA"/>
</dbReference>
<evidence type="ECO:0000256" key="1">
    <source>
        <dbReference type="SAM" id="Phobius"/>
    </source>
</evidence>
<reference evidence="2 3" key="1">
    <citation type="journal article" date="2016" name="Nat. Commun.">
        <title>Thousands of microbial genomes shed light on interconnected biogeochemical processes in an aquifer system.</title>
        <authorList>
            <person name="Anantharaman K."/>
            <person name="Brown C.T."/>
            <person name="Hug L.A."/>
            <person name="Sharon I."/>
            <person name="Castelle C.J."/>
            <person name="Probst A.J."/>
            <person name="Thomas B.C."/>
            <person name="Singh A."/>
            <person name="Wilkins M.J."/>
            <person name="Karaoz U."/>
            <person name="Brodie E.L."/>
            <person name="Williams K.H."/>
            <person name="Hubbard S.S."/>
            <person name="Banfield J.F."/>
        </authorList>
    </citation>
    <scope>NUCLEOTIDE SEQUENCE [LARGE SCALE GENOMIC DNA]</scope>
</reference>
<comment type="caution">
    <text evidence="2">The sequence shown here is derived from an EMBL/GenBank/DDBJ whole genome shotgun (WGS) entry which is preliminary data.</text>
</comment>
<name>A0A1G2EPA2_9BACT</name>